<evidence type="ECO:0000259" key="1">
    <source>
        <dbReference type="Pfam" id="PF00144"/>
    </source>
</evidence>
<gene>
    <name evidence="2" type="ORF">GC722_09390</name>
</gene>
<dbReference type="RefSeq" id="WP_156609629.1">
    <property type="nucleotide sequence ID" value="NZ_WPCU01000005.1"/>
</dbReference>
<dbReference type="GO" id="GO:0016787">
    <property type="term" value="F:hydrolase activity"/>
    <property type="evidence" value="ECO:0007669"/>
    <property type="project" value="UniProtKB-KW"/>
</dbReference>
<name>A0A6A9UTH7_9ACTN</name>
<dbReference type="InterPro" id="IPR050789">
    <property type="entry name" value="Diverse_Enzym_Activities"/>
</dbReference>
<dbReference type="AlphaFoldDB" id="A0A6A9UTH7"/>
<keyword evidence="3" id="KW-1185">Reference proteome</keyword>
<reference evidence="2 3" key="1">
    <citation type="submission" date="2019-12" db="EMBL/GenBank/DDBJ databases">
        <title>Auraticoccus cholistani sp. nov., an actinomycete isolated from soil of Cholistan desert.</title>
        <authorList>
            <person name="Cheema M.T."/>
        </authorList>
    </citation>
    <scope>NUCLEOTIDE SEQUENCE [LARGE SCALE GENOMIC DNA]</scope>
    <source>
        <strain evidence="2 3">F435</strain>
    </source>
</reference>
<evidence type="ECO:0000313" key="3">
    <source>
        <dbReference type="Proteomes" id="UP000435304"/>
    </source>
</evidence>
<comment type="caution">
    <text evidence="2">The sequence shown here is derived from an EMBL/GenBank/DDBJ whole genome shotgun (WGS) entry which is preliminary data.</text>
</comment>
<dbReference type="InterPro" id="IPR012338">
    <property type="entry name" value="Beta-lactam/transpept-like"/>
</dbReference>
<dbReference type="PANTHER" id="PTHR43283:SF7">
    <property type="entry name" value="BETA-LACTAMASE-RELATED DOMAIN-CONTAINING PROTEIN"/>
    <property type="match status" value="1"/>
</dbReference>
<keyword evidence="2" id="KW-0378">Hydrolase</keyword>
<protein>
    <submittedName>
        <fullName evidence="2">Serine hydrolase</fullName>
    </submittedName>
</protein>
<dbReference type="Gene3D" id="3.40.710.10">
    <property type="entry name" value="DD-peptidase/beta-lactamase superfamily"/>
    <property type="match status" value="1"/>
</dbReference>
<accession>A0A6A9UTH7</accession>
<feature type="domain" description="Beta-lactamase-related" evidence="1">
    <location>
        <begin position="35"/>
        <end position="297"/>
    </location>
</feature>
<dbReference type="EMBL" id="WPCU01000005">
    <property type="protein sequence ID" value="MVA76236.1"/>
    <property type="molecule type" value="Genomic_DNA"/>
</dbReference>
<dbReference type="PANTHER" id="PTHR43283">
    <property type="entry name" value="BETA-LACTAMASE-RELATED"/>
    <property type="match status" value="1"/>
</dbReference>
<dbReference type="InterPro" id="IPR001466">
    <property type="entry name" value="Beta-lactam-related"/>
</dbReference>
<sequence length="470" mass="51016">MTPLPRSTPSAQQVDAGGVLALLDALDAAGTEMHSLMVLRHGHVVAEGWWAPYTAERRHLLYSLSKSFTSTAAGFAVAEGLLDLDDTVLSHFPELDAEVTDPRSRAMRVRHVAAMASGHTGETLQRAVAVDPVDVVRGFLLTPPEAEPGTVFAYNQPCTFTLGRIVQRRSGHRLTEYLRPRLLDPLGIGEVGWLRHGEDDMGFTGLHARTEDIARLGQLYLQRGRWDGVQLLDEEWVADATRAHVSNEREPNPDWQQGYGFQFWMSRHGYRGDGAYGQFCLVLPEQDAVVATTAATEDMQTVLDAVWAHLLPALGAHPDADAETELAQRLQQLRLDPVAVGSGPAAPDATPRELTVVDADDRTPPGLTAVTVQAGEELVRLTLHQRTSRLEVGAAPGDWLVGEAAGRQGPVPVAASAGWPQAGTLQVEVAFLETPHRLVVTCSEADGTATARWRTVPLHQGELDTLRCPD</sequence>
<organism evidence="2 3">
    <name type="scientific">Auraticoccus cholistanensis</name>
    <dbReference type="NCBI Taxonomy" id="2656650"/>
    <lineage>
        <taxon>Bacteria</taxon>
        <taxon>Bacillati</taxon>
        <taxon>Actinomycetota</taxon>
        <taxon>Actinomycetes</taxon>
        <taxon>Propionibacteriales</taxon>
        <taxon>Propionibacteriaceae</taxon>
        <taxon>Auraticoccus</taxon>
    </lineage>
</organism>
<proteinExistence type="predicted"/>
<dbReference type="SUPFAM" id="SSF56601">
    <property type="entry name" value="beta-lactamase/transpeptidase-like"/>
    <property type="match status" value="1"/>
</dbReference>
<dbReference type="Pfam" id="PF00144">
    <property type="entry name" value="Beta-lactamase"/>
    <property type="match status" value="1"/>
</dbReference>
<evidence type="ECO:0000313" key="2">
    <source>
        <dbReference type="EMBL" id="MVA76236.1"/>
    </source>
</evidence>
<dbReference type="Proteomes" id="UP000435304">
    <property type="component" value="Unassembled WGS sequence"/>
</dbReference>